<evidence type="ECO:0000313" key="9">
    <source>
        <dbReference type="Proteomes" id="UP000520814"/>
    </source>
</evidence>
<reference evidence="8 9" key="1">
    <citation type="submission" date="2020-08" db="EMBL/GenBank/DDBJ databases">
        <title>Genomic Encyclopedia of Type Strains, Phase IV (KMG-IV): sequencing the most valuable type-strain genomes for metagenomic binning, comparative biology and taxonomic classification.</title>
        <authorList>
            <person name="Goeker M."/>
        </authorList>
    </citation>
    <scope>NUCLEOTIDE SEQUENCE [LARGE SCALE GENOMIC DNA]</scope>
    <source>
        <strain evidence="8 9">DSM 23562</strain>
    </source>
</reference>
<dbReference type="RefSeq" id="WP_184201463.1">
    <property type="nucleotide sequence ID" value="NZ_JACHGW010000004.1"/>
</dbReference>
<sequence>MNNKIWRLVFTALLVGLAVGVGLYASNIVFDFLLEKKLLSEGQRWVYWLVFGLSSIVFGFALGRFVFRKIESLGDQVRKMSARDKIAIGAGLSIGIFISAAISVVIFSAVKNPLVAVAIVLLAGVIISYLTTAAAFSMKEELHFYMPQPAKEEEDDAIPTAAAFKILDTNVIIDGRVADIARAGFVEGTMYIPGFVLDELQHIADSADGLKRARGRRGLDILNQMQKELTLVVRTYDRLVPEKEEVDSRLVKLAKVLNGSLITNDFNLNKVAELQGVPVMNINELANALKPVVLPGEEMRVAVVREGREQNQGIGYLDDGTMIVIEGGRRVVGETVEVVVSSLLQTTAGKMIFAHIKDEDASSDFDRNVRSYTRGPRTPTRTHRS</sequence>
<dbReference type="PANTHER" id="PTHR11603:SF147">
    <property type="entry name" value="MEMBRANE PROTEIN"/>
    <property type="match status" value="1"/>
</dbReference>
<evidence type="ECO:0000256" key="6">
    <source>
        <dbReference type="SAM" id="Phobius"/>
    </source>
</evidence>
<protein>
    <submittedName>
        <fullName evidence="8">Uncharacterized protein YacL</fullName>
    </submittedName>
</protein>
<dbReference type="GO" id="GO:0004518">
    <property type="term" value="F:nuclease activity"/>
    <property type="evidence" value="ECO:0007669"/>
    <property type="project" value="UniProtKB-KW"/>
</dbReference>
<keyword evidence="4" id="KW-0460">Magnesium</keyword>
<keyword evidence="9" id="KW-1185">Reference proteome</keyword>
<dbReference type="GO" id="GO:0016787">
    <property type="term" value="F:hydrolase activity"/>
    <property type="evidence" value="ECO:0007669"/>
    <property type="project" value="UniProtKB-KW"/>
</dbReference>
<dbReference type="SUPFAM" id="SSF88723">
    <property type="entry name" value="PIN domain-like"/>
    <property type="match status" value="1"/>
</dbReference>
<dbReference type="Pfam" id="PF01938">
    <property type="entry name" value="TRAM"/>
    <property type="match status" value="1"/>
</dbReference>
<dbReference type="InterPro" id="IPR002716">
    <property type="entry name" value="PIN_dom"/>
</dbReference>
<evidence type="ECO:0000256" key="1">
    <source>
        <dbReference type="ARBA" id="ARBA00001946"/>
    </source>
</evidence>
<dbReference type="Proteomes" id="UP000520814">
    <property type="component" value="Unassembled WGS sequence"/>
</dbReference>
<organism evidence="8 9">
    <name type="scientific">Armatimonas rosea</name>
    <dbReference type="NCBI Taxonomy" id="685828"/>
    <lineage>
        <taxon>Bacteria</taxon>
        <taxon>Bacillati</taxon>
        <taxon>Armatimonadota</taxon>
        <taxon>Armatimonadia</taxon>
        <taxon>Armatimonadales</taxon>
        <taxon>Armatimonadaceae</taxon>
        <taxon>Armatimonas</taxon>
    </lineage>
</organism>
<dbReference type="Pfam" id="PF01850">
    <property type="entry name" value="PIN"/>
    <property type="match status" value="1"/>
</dbReference>
<evidence type="ECO:0000256" key="3">
    <source>
        <dbReference type="ARBA" id="ARBA00022801"/>
    </source>
</evidence>
<evidence type="ECO:0000256" key="4">
    <source>
        <dbReference type="ARBA" id="ARBA00022842"/>
    </source>
</evidence>
<feature type="domain" description="TRAM" evidence="7">
    <location>
        <begin position="292"/>
        <end position="353"/>
    </location>
</feature>
<feature type="transmembrane region" description="Helical" evidence="6">
    <location>
        <begin position="45"/>
        <end position="67"/>
    </location>
</feature>
<feature type="region of interest" description="Disordered" evidence="5">
    <location>
        <begin position="366"/>
        <end position="385"/>
    </location>
</feature>
<dbReference type="AlphaFoldDB" id="A0A7W9SU80"/>
<dbReference type="CDD" id="cd09877">
    <property type="entry name" value="PIN_YacL-like"/>
    <property type="match status" value="1"/>
</dbReference>
<keyword evidence="6" id="KW-0812">Transmembrane</keyword>
<evidence type="ECO:0000256" key="2">
    <source>
        <dbReference type="ARBA" id="ARBA00022722"/>
    </source>
</evidence>
<dbReference type="SMART" id="SM00670">
    <property type="entry name" value="PINc"/>
    <property type="match status" value="1"/>
</dbReference>
<dbReference type="InterPro" id="IPR052041">
    <property type="entry name" value="Nucleic_acid_metab_PIN/TRAM"/>
</dbReference>
<dbReference type="PANTHER" id="PTHR11603">
    <property type="entry name" value="AAA FAMILY ATPASE"/>
    <property type="match status" value="1"/>
</dbReference>
<evidence type="ECO:0000259" key="7">
    <source>
        <dbReference type="PROSITE" id="PS50926"/>
    </source>
</evidence>
<keyword evidence="6" id="KW-0472">Membrane</keyword>
<dbReference type="InterPro" id="IPR002792">
    <property type="entry name" value="TRAM_dom"/>
</dbReference>
<name>A0A7W9SU80_ARMRO</name>
<feature type="transmembrane region" description="Helical" evidence="6">
    <location>
        <begin position="87"/>
        <end position="108"/>
    </location>
</feature>
<evidence type="ECO:0000313" key="8">
    <source>
        <dbReference type="EMBL" id="MBB6052433.1"/>
    </source>
</evidence>
<evidence type="ECO:0000256" key="5">
    <source>
        <dbReference type="SAM" id="MobiDB-lite"/>
    </source>
</evidence>
<dbReference type="Gene3D" id="3.40.50.1010">
    <property type="entry name" value="5'-nuclease"/>
    <property type="match status" value="1"/>
</dbReference>
<gene>
    <name evidence="8" type="ORF">HNQ39_004254</name>
</gene>
<accession>A0A7W9SU80</accession>
<comment type="caution">
    <text evidence="8">The sequence shown here is derived from an EMBL/GenBank/DDBJ whole genome shotgun (WGS) entry which is preliminary data.</text>
</comment>
<proteinExistence type="predicted"/>
<feature type="transmembrane region" description="Helical" evidence="6">
    <location>
        <begin position="114"/>
        <end position="136"/>
    </location>
</feature>
<dbReference type="EMBL" id="JACHGW010000004">
    <property type="protein sequence ID" value="MBB6052433.1"/>
    <property type="molecule type" value="Genomic_DNA"/>
</dbReference>
<dbReference type="InterPro" id="IPR029060">
    <property type="entry name" value="PIN-like_dom_sf"/>
</dbReference>
<keyword evidence="2" id="KW-0540">Nuclease</keyword>
<keyword evidence="6" id="KW-1133">Transmembrane helix</keyword>
<dbReference type="PROSITE" id="PS50926">
    <property type="entry name" value="TRAM"/>
    <property type="match status" value="1"/>
</dbReference>
<comment type="cofactor">
    <cofactor evidence="1">
        <name>Mg(2+)</name>
        <dbReference type="ChEBI" id="CHEBI:18420"/>
    </cofactor>
</comment>
<keyword evidence="3" id="KW-0378">Hydrolase</keyword>